<gene>
    <name evidence="1" type="ORF">UFOVP764_23</name>
</gene>
<name>A0A6J5NM73_9CAUD</name>
<dbReference type="EMBL" id="LR796711">
    <property type="protein sequence ID" value="CAB4160930.1"/>
    <property type="molecule type" value="Genomic_DNA"/>
</dbReference>
<accession>A0A6J5NM73</accession>
<sequence>MSDLSKAAQQALEALENSDSAFYAKKNVAMITLRAALAKPDEVAQLKADLKTALQAYRDVVSKM</sequence>
<reference evidence="1" key="1">
    <citation type="submission" date="2020-04" db="EMBL/GenBank/DDBJ databases">
        <authorList>
            <person name="Chiriac C."/>
            <person name="Salcher M."/>
            <person name="Ghai R."/>
            <person name="Kavagutti S V."/>
        </authorList>
    </citation>
    <scope>NUCLEOTIDE SEQUENCE</scope>
</reference>
<proteinExistence type="predicted"/>
<evidence type="ECO:0000313" key="1">
    <source>
        <dbReference type="EMBL" id="CAB4160930.1"/>
    </source>
</evidence>
<organism evidence="1">
    <name type="scientific">uncultured Caudovirales phage</name>
    <dbReference type="NCBI Taxonomy" id="2100421"/>
    <lineage>
        <taxon>Viruses</taxon>
        <taxon>Duplodnaviria</taxon>
        <taxon>Heunggongvirae</taxon>
        <taxon>Uroviricota</taxon>
        <taxon>Caudoviricetes</taxon>
        <taxon>Peduoviridae</taxon>
        <taxon>Maltschvirus</taxon>
        <taxon>Maltschvirus maltsch</taxon>
    </lineage>
</organism>
<protein>
    <submittedName>
        <fullName evidence="1">Uncharacterized protein</fullName>
    </submittedName>
</protein>